<accession>A0A670JAD9</accession>
<feature type="compositionally biased region" description="Polar residues" evidence="1">
    <location>
        <begin position="132"/>
        <end position="144"/>
    </location>
</feature>
<feature type="region of interest" description="Disordered" evidence="1">
    <location>
        <begin position="115"/>
        <end position="144"/>
    </location>
</feature>
<dbReference type="PANTHER" id="PTHR16277">
    <property type="entry name" value="CELL DIVISION CYCLE ASSOCIATED PROTEIN 4/SERTA DOMAIN-CONTAINING PROTEIN 2"/>
    <property type="match status" value="1"/>
</dbReference>
<proteinExistence type="predicted"/>
<dbReference type="GeneTree" id="ENSGT00530000063867"/>
<dbReference type="PROSITE" id="PS51053">
    <property type="entry name" value="SERTA"/>
    <property type="match status" value="1"/>
</dbReference>
<dbReference type="Proteomes" id="UP000472272">
    <property type="component" value="Chromosome 8"/>
</dbReference>
<dbReference type="PANTHER" id="PTHR16277:SF12">
    <property type="entry name" value="SERTA DOMAIN-CONTAINING PROTEIN 1"/>
    <property type="match status" value="1"/>
</dbReference>
<dbReference type="InterPro" id="IPR009263">
    <property type="entry name" value="SERTA_dom"/>
</dbReference>
<evidence type="ECO:0000313" key="3">
    <source>
        <dbReference type="Ensembl" id="ENSPMRP00000020634.1"/>
    </source>
</evidence>
<dbReference type="InterPro" id="IPR052262">
    <property type="entry name" value="E2F-SERTA_domain_protein"/>
</dbReference>
<evidence type="ECO:0000313" key="4">
    <source>
        <dbReference type="Proteomes" id="UP000472272"/>
    </source>
</evidence>
<protein>
    <recommendedName>
        <fullName evidence="2">SERTA domain-containing protein</fullName>
    </recommendedName>
</protein>
<dbReference type="AlphaFoldDB" id="A0A670JAD9"/>
<keyword evidence="4" id="KW-1185">Reference proteome</keyword>
<sequence length="210" mass="22689">MLAKGTKRKRIEGDEGAPSAAPTSSLFSLSVSKLHQSLQHVEPNLRHLVLLANTLRRIQDEMQPATGALFQLPPPPPSLAPHADELLLSSMDLSVFSTILEDLSGLEGFGDAVHPSAAQPEGGPLCSEPERTSQPCSSAPLDTQGPSTYLLEDGLEGIFEDIDTSMYDCELWSPTSLPSFKEAFPSSEDERPGLADLDYLMDMLVEAQEL</sequence>
<organism evidence="3 4">
    <name type="scientific">Podarcis muralis</name>
    <name type="common">Wall lizard</name>
    <name type="synonym">Lacerta muralis</name>
    <dbReference type="NCBI Taxonomy" id="64176"/>
    <lineage>
        <taxon>Eukaryota</taxon>
        <taxon>Metazoa</taxon>
        <taxon>Chordata</taxon>
        <taxon>Craniata</taxon>
        <taxon>Vertebrata</taxon>
        <taxon>Euteleostomi</taxon>
        <taxon>Lepidosauria</taxon>
        <taxon>Squamata</taxon>
        <taxon>Bifurcata</taxon>
        <taxon>Unidentata</taxon>
        <taxon>Episquamata</taxon>
        <taxon>Laterata</taxon>
        <taxon>Lacertibaenia</taxon>
        <taxon>Lacertidae</taxon>
        <taxon>Podarcis</taxon>
    </lineage>
</organism>
<reference evidence="3 4" key="1">
    <citation type="journal article" date="2019" name="Proc. Natl. Acad. Sci. U.S.A.">
        <title>Regulatory changes in pterin and carotenoid genes underlie balanced color polymorphisms in the wall lizard.</title>
        <authorList>
            <person name="Andrade P."/>
            <person name="Pinho C."/>
            <person name="Perez I de Lanuza G."/>
            <person name="Afonso S."/>
            <person name="Brejcha J."/>
            <person name="Rubin C.J."/>
            <person name="Wallerman O."/>
            <person name="Pereira P."/>
            <person name="Sabatino S.J."/>
            <person name="Bellati A."/>
            <person name="Pellitteri-Rosa D."/>
            <person name="Bosakova Z."/>
            <person name="Bunikis I."/>
            <person name="Carretero M.A."/>
            <person name="Feiner N."/>
            <person name="Marsik P."/>
            <person name="Pauperio F."/>
            <person name="Salvi D."/>
            <person name="Soler L."/>
            <person name="While G.M."/>
            <person name="Uller T."/>
            <person name="Font E."/>
            <person name="Andersson L."/>
            <person name="Carneiro M."/>
        </authorList>
    </citation>
    <scope>NUCLEOTIDE SEQUENCE</scope>
</reference>
<dbReference type="OMA" id="LAVDTWW"/>
<dbReference type="Ensembl" id="ENSPMRT00000021914.1">
    <property type="protein sequence ID" value="ENSPMRP00000020634.1"/>
    <property type="gene ID" value="ENSPMRG00000013405.1"/>
</dbReference>
<reference evidence="3" key="3">
    <citation type="submission" date="2025-09" db="UniProtKB">
        <authorList>
            <consortium name="Ensembl"/>
        </authorList>
    </citation>
    <scope>IDENTIFICATION</scope>
</reference>
<name>A0A670JAD9_PODMU</name>
<reference evidence="3" key="2">
    <citation type="submission" date="2025-08" db="UniProtKB">
        <authorList>
            <consortium name="Ensembl"/>
        </authorList>
    </citation>
    <scope>IDENTIFICATION</scope>
</reference>
<evidence type="ECO:0000256" key="1">
    <source>
        <dbReference type="SAM" id="MobiDB-lite"/>
    </source>
</evidence>
<feature type="compositionally biased region" description="Basic residues" evidence="1">
    <location>
        <begin position="1"/>
        <end position="10"/>
    </location>
</feature>
<dbReference type="GO" id="GO:0005634">
    <property type="term" value="C:nucleus"/>
    <property type="evidence" value="ECO:0007669"/>
    <property type="project" value="TreeGrafter"/>
</dbReference>
<feature type="region of interest" description="Disordered" evidence="1">
    <location>
        <begin position="1"/>
        <end position="23"/>
    </location>
</feature>
<evidence type="ECO:0000259" key="2">
    <source>
        <dbReference type="PROSITE" id="PS51053"/>
    </source>
</evidence>
<dbReference type="Pfam" id="PF06031">
    <property type="entry name" value="SERTA"/>
    <property type="match status" value="1"/>
</dbReference>
<feature type="domain" description="SERTA" evidence="2">
    <location>
        <begin position="19"/>
        <end position="66"/>
    </location>
</feature>